<accession>A0A2P2PKT7</accession>
<proteinExistence type="predicted"/>
<sequence length="20" mass="2382">MTMPYFLPDTIDDVLVINRQ</sequence>
<name>A0A2P2PKT7_RHIMU</name>
<organism evidence="1">
    <name type="scientific">Rhizophora mucronata</name>
    <name type="common">Asiatic mangrove</name>
    <dbReference type="NCBI Taxonomy" id="61149"/>
    <lineage>
        <taxon>Eukaryota</taxon>
        <taxon>Viridiplantae</taxon>
        <taxon>Streptophyta</taxon>
        <taxon>Embryophyta</taxon>
        <taxon>Tracheophyta</taxon>
        <taxon>Spermatophyta</taxon>
        <taxon>Magnoliopsida</taxon>
        <taxon>eudicotyledons</taxon>
        <taxon>Gunneridae</taxon>
        <taxon>Pentapetalae</taxon>
        <taxon>rosids</taxon>
        <taxon>fabids</taxon>
        <taxon>Malpighiales</taxon>
        <taxon>Rhizophoraceae</taxon>
        <taxon>Rhizophora</taxon>
    </lineage>
</organism>
<dbReference type="EMBL" id="GGEC01074866">
    <property type="protein sequence ID" value="MBX55350.1"/>
    <property type="molecule type" value="Transcribed_RNA"/>
</dbReference>
<protein>
    <submittedName>
        <fullName evidence="1">Putative apyrase 6 isoform X1</fullName>
    </submittedName>
</protein>
<dbReference type="AlphaFoldDB" id="A0A2P2PKT7"/>
<evidence type="ECO:0000313" key="1">
    <source>
        <dbReference type="EMBL" id="MBX55350.1"/>
    </source>
</evidence>
<reference evidence="1" key="1">
    <citation type="submission" date="2018-02" db="EMBL/GenBank/DDBJ databases">
        <title>Rhizophora mucronata_Transcriptome.</title>
        <authorList>
            <person name="Meera S.P."/>
            <person name="Sreeshan A."/>
            <person name="Augustine A."/>
        </authorList>
    </citation>
    <scope>NUCLEOTIDE SEQUENCE</scope>
    <source>
        <tissue evidence="1">Leaf</tissue>
    </source>
</reference>